<gene>
    <name evidence="2" type="ORF">GW579_13730</name>
</gene>
<dbReference type="SUPFAM" id="SSF54593">
    <property type="entry name" value="Glyoxalase/Bleomycin resistance protein/Dihydroxybiphenyl dioxygenase"/>
    <property type="match status" value="1"/>
</dbReference>
<reference evidence="2 3" key="1">
    <citation type="submission" date="2020-01" db="EMBL/GenBank/DDBJ databases">
        <authorList>
            <person name="Lee S.D."/>
        </authorList>
    </citation>
    <scope>NUCLEOTIDE SEQUENCE [LARGE SCALE GENOMIC DNA]</scope>
    <source>
        <strain evidence="2 3">Lac-M11</strain>
    </source>
</reference>
<dbReference type="EMBL" id="JAADJS010000002">
    <property type="protein sequence ID" value="NGX88136.1"/>
    <property type="molecule type" value="Genomic_DNA"/>
</dbReference>
<evidence type="ECO:0000313" key="2">
    <source>
        <dbReference type="EMBL" id="NGX88136.1"/>
    </source>
</evidence>
<protein>
    <submittedName>
        <fullName evidence="2">VOC family protein</fullName>
    </submittedName>
</protein>
<evidence type="ECO:0000259" key="1">
    <source>
        <dbReference type="PROSITE" id="PS51819"/>
    </source>
</evidence>
<name>A0A6M2B4F9_9GAMM</name>
<dbReference type="CDD" id="cd06587">
    <property type="entry name" value="VOC"/>
    <property type="match status" value="1"/>
</dbReference>
<dbReference type="PANTHER" id="PTHR36113:SF3">
    <property type="entry name" value="SLL5075 PROTEIN"/>
    <property type="match status" value="1"/>
</dbReference>
<dbReference type="AlphaFoldDB" id="A0A6M2B4F9"/>
<feature type="domain" description="VOC" evidence="1">
    <location>
        <begin position="7"/>
        <end position="131"/>
    </location>
</feature>
<dbReference type="Pfam" id="PF00903">
    <property type="entry name" value="Glyoxalase"/>
    <property type="match status" value="1"/>
</dbReference>
<evidence type="ECO:0000313" key="3">
    <source>
        <dbReference type="Proteomes" id="UP000476696"/>
    </source>
</evidence>
<dbReference type="InterPro" id="IPR029068">
    <property type="entry name" value="Glyas_Bleomycin-R_OHBP_Dase"/>
</dbReference>
<proteinExistence type="predicted"/>
<dbReference type="InterPro" id="IPR004360">
    <property type="entry name" value="Glyas_Fos-R_dOase_dom"/>
</dbReference>
<dbReference type="InterPro" id="IPR051332">
    <property type="entry name" value="Fosfomycin_Res_Enzymes"/>
</dbReference>
<reference evidence="2 3" key="2">
    <citation type="submission" date="2020-03" db="EMBL/GenBank/DDBJ databases">
        <title>Rahnella aceri sp. nov., isoated from traditional Jeju Makgeolli.</title>
        <authorList>
            <person name="Kim I.S."/>
            <person name="Jeon D."/>
        </authorList>
    </citation>
    <scope>NUCLEOTIDE SEQUENCE [LARGE SCALE GENOMIC DNA]</scope>
    <source>
        <strain evidence="2 3">Lac-M11</strain>
    </source>
</reference>
<organism evidence="2 3">
    <name type="scientific">Rahnella contaminans</name>
    <dbReference type="NCBI Taxonomy" id="2703882"/>
    <lineage>
        <taxon>Bacteria</taxon>
        <taxon>Pseudomonadati</taxon>
        <taxon>Pseudomonadota</taxon>
        <taxon>Gammaproteobacteria</taxon>
        <taxon>Enterobacterales</taxon>
        <taxon>Yersiniaceae</taxon>
        <taxon>Rahnella</taxon>
    </lineage>
</organism>
<dbReference type="Proteomes" id="UP000476696">
    <property type="component" value="Unassembled WGS sequence"/>
</dbReference>
<dbReference type="RefSeq" id="WP_152325497.1">
    <property type="nucleotide sequence ID" value="NZ_JAADJS010000002.1"/>
</dbReference>
<keyword evidence="3" id="KW-1185">Reference proteome</keyword>
<dbReference type="PANTHER" id="PTHR36113">
    <property type="entry name" value="LYASE, PUTATIVE-RELATED-RELATED"/>
    <property type="match status" value="1"/>
</dbReference>
<dbReference type="PROSITE" id="PS51819">
    <property type="entry name" value="VOC"/>
    <property type="match status" value="1"/>
</dbReference>
<sequence>MDNKDIGLSHIAFAVKDLDASIAFYQQFAGMKVIHRRGEKGTPVRPVAWLSDMTRHFALVLAEDPHSTDTQLGPFGHLGIACASKEAMDNKLAEARDAGVLRQEPTDSGAPVGYWAFLDDPDGNTLELSYGQEIGYLIDHQ</sequence>
<dbReference type="InterPro" id="IPR037523">
    <property type="entry name" value="VOC_core"/>
</dbReference>
<accession>A0A6M2B4F9</accession>
<comment type="caution">
    <text evidence="2">The sequence shown here is derived from an EMBL/GenBank/DDBJ whole genome shotgun (WGS) entry which is preliminary data.</text>
</comment>
<dbReference type="Gene3D" id="3.10.180.10">
    <property type="entry name" value="2,3-Dihydroxybiphenyl 1,2-Dioxygenase, domain 1"/>
    <property type="match status" value="1"/>
</dbReference>